<dbReference type="Pfam" id="PF13483">
    <property type="entry name" value="Lactamase_B_3"/>
    <property type="match status" value="1"/>
</dbReference>
<comment type="caution">
    <text evidence="1">The sequence shown here is derived from an EMBL/GenBank/DDBJ whole genome shotgun (WGS) entry which is preliminary data.</text>
</comment>
<evidence type="ECO:0000313" key="1">
    <source>
        <dbReference type="EMBL" id="OGN16906.1"/>
    </source>
</evidence>
<dbReference type="Gene3D" id="3.60.15.10">
    <property type="entry name" value="Ribonuclease Z/Hydroxyacylglutathione hydrolase-like"/>
    <property type="match status" value="1"/>
</dbReference>
<dbReference type="PANTHER" id="PTHR42967">
    <property type="entry name" value="METAL DEPENDENT HYDROLASE"/>
    <property type="match status" value="1"/>
</dbReference>
<dbReference type="SUPFAM" id="SSF56281">
    <property type="entry name" value="Metallo-hydrolase/oxidoreductase"/>
    <property type="match status" value="1"/>
</dbReference>
<dbReference type="EMBL" id="MGJZ01000022">
    <property type="protein sequence ID" value="OGN16906.1"/>
    <property type="molecule type" value="Genomic_DNA"/>
</dbReference>
<accession>A0A1F8FWV0</accession>
<sequence length="210" mass="23549">MTISWYGHSCFRIEAKEGSILTDPFSKEIGLRPPKIKDDVVLVSHQHYDHNNIEDVNSEAFIIQNPGEYEKQGISILGIQSFHDNTNGSERGLNTIYVIKAEEMTLCHLGDLGHKLTDHQIEEIGDVDILMIPVGGNYTIGPKEAVEVISQIEPKIIIPMHYKIPGLTVEIDGSEKFVKELGLTPETVDKYKIAKKLLPAEEVKLVMFNI</sequence>
<gene>
    <name evidence="1" type="ORF">A3C88_00470</name>
</gene>
<dbReference type="InterPro" id="IPR036866">
    <property type="entry name" value="RibonucZ/Hydroxyglut_hydro"/>
</dbReference>
<protein>
    <recommendedName>
        <fullName evidence="3">Lactamase</fullName>
    </recommendedName>
</protein>
<organism evidence="1 2">
    <name type="scientific">Candidatus Yanofskybacteria bacterium RIFCSPHIGHO2_02_FULL_50_12</name>
    <dbReference type="NCBI Taxonomy" id="1802685"/>
    <lineage>
        <taxon>Bacteria</taxon>
        <taxon>Candidatus Yanofskyibacteriota</taxon>
    </lineage>
</organism>
<dbReference type="AlphaFoldDB" id="A0A1F8FWV0"/>
<evidence type="ECO:0008006" key="3">
    <source>
        <dbReference type="Google" id="ProtNLM"/>
    </source>
</evidence>
<reference evidence="1 2" key="1">
    <citation type="journal article" date="2016" name="Nat. Commun.">
        <title>Thousands of microbial genomes shed light on interconnected biogeochemical processes in an aquifer system.</title>
        <authorList>
            <person name="Anantharaman K."/>
            <person name="Brown C.T."/>
            <person name="Hug L.A."/>
            <person name="Sharon I."/>
            <person name="Castelle C.J."/>
            <person name="Probst A.J."/>
            <person name="Thomas B.C."/>
            <person name="Singh A."/>
            <person name="Wilkins M.J."/>
            <person name="Karaoz U."/>
            <person name="Brodie E.L."/>
            <person name="Williams K.H."/>
            <person name="Hubbard S.S."/>
            <person name="Banfield J.F."/>
        </authorList>
    </citation>
    <scope>NUCLEOTIDE SEQUENCE [LARGE SCALE GENOMIC DNA]</scope>
</reference>
<dbReference type="STRING" id="1802685.A3C88_00470"/>
<name>A0A1F8FWV0_9BACT</name>
<dbReference type="PANTHER" id="PTHR42967:SF1">
    <property type="entry name" value="MBL FOLD METALLO-HYDROLASE"/>
    <property type="match status" value="1"/>
</dbReference>
<proteinExistence type="predicted"/>
<dbReference type="Proteomes" id="UP000178117">
    <property type="component" value="Unassembled WGS sequence"/>
</dbReference>
<evidence type="ECO:0000313" key="2">
    <source>
        <dbReference type="Proteomes" id="UP000178117"/>
    </source>
</evidence>